<organism evidence="2">
    <name type="scientific">viral metagenome</name>
    <dbReference type="NCBI Taxonomy" id="1070528"/>
    <lineage>
        <taxon>unclassified sequences</taxon>
        <taxon>metagenomes</taxon>
        <taxon>organismal metagenomes</taxon>
    </lineage>
</organism>
<feature type="compositionally biased region" description="Basic and acidic residues" evidence="1">
    <location>
        <begin position="83"/>
        <end position="110"/>
    </location>
</feature>
<sequence length="110" mass="12338">MAAQEKNQAGVNPLNEFLTEQEVLDLLALSKGQLDRLRKKGFPFCGISNTLRMYLVADIVDFIKTKRRVLSDDVGGDTDDETTDGKFLDAEAHESMLEDDESSWKEPEEG</sequence>
<gene>
    <name evidence="2" type="ORF">MM415A03156_0002</name>
    <name evidence="3" type="ORF">TM448B03474_0002</name>
</gene>
<dbReference type="AlphaFoldDB" id="A0A6M3JRU5"/>
<accession>A0A6M3JRU5</accession>
<dbReference type="EMBL" id="MT145017">
    <property type="protein sequence ID" value="QJI02619.1"/>
    <property type="molecule type" value="Genomic_DNA"/>
</dbReference>
<dbReference type="EMBL" id="MT141877">
    <property type="protein sequence ID" value="QJA71487.1"/>
    <property type="molecule type" value="Genomic_DNA"/>
</dbReference>
<name>A0A6M3JRU5_9ZZZZ</name>
<proteinExistence type="predicted"/>
<protein>
    <submittedName>
        <fullName evidence="2">Uncharacterized protein</fullName>
    </submittedName>
</protein>
<evidence type="ECO:0000313" key="3">
    <source>
        <dbReference type="EMBL" id="QJI02619.1"/>
    </source>
</evidence>
<evidence type="ECO:0000256" key="1">
    <source>
        <dbReference type="SAM" id="MobiDB-lite"/>
    </source>
</evidence>
<evidence type="ECO:0000313" key="2">
    <source>
        <dbReference type="EMBL" id="QJA71487.1"/>
    </source>
</evidence>
<feature type="region of interest" description="Disordered" evidence="1">
    <location>
        <begin position="70"/>
        <end position="110"/>
    </location>
</feature>
<reference evidence="2" key="1">
    <citation type="submission" date="2020-03" db="EMBL/GenBank/DDBJ databases">
        <title>The deep terrestrial virosphere.</title>
        <authorList>
            <person name="Holmfeldt K."/>
            <person name="Nilsson E."/>
            <person name="Simone D."/>
            <person name="Lopez-Fernandez M."/>
            <person name="Wu X."/>
            <person name="de Brujin I."/>
            <person name="Lundin D."/>
            <person name="Andersson A."/>
            <person name="Bertilsson S."/>
            <person name="Dopson M."/>
        </authorList>
    </citation>
    <scope>NUCLEOTIDE SEQUENCE</scope>
    <source>
        <strain evidence="2">MM415A03156</strain>
        <strain evidence="3">TM448B03474</strain>
    </source>
</reference>